<dbReference type="InterPro" id="IPR006597">
    <property type="entry name" value="Sel1-like"/>
</dbReference>
<protein>
    <submittedName>
        <fullName evidence="3">Sel1 domain protein repeat-containing protein</fullName>
    </submittedName>
</protein>
<reference evidence="4" key="1">
    <citation type="submission" date="2008-03" db="EMBL/GenBank/DDBJ databases">
        <title>Complete sequence of chromosome of Beijerinckia indica subsp. indica ATCC 9039.</title>
        <authorList>
            <consortium name="US DOE Joint Genome Institute"/>
            <person name="Copeland A."/>
            <person name="Lucas S."/>
            <person name="Lapidus A."/>
            <person name="Glavina del Rio T."/>
            <person name="Dalin E."/>
            <person name="Tice H."/>
            <person name="Bruce D."/>
            <person name="Goodwin L."/>
            <person name="Pitluck S."/>
            <person name="LaButti K."/>
            <person name="Schmutz J."/>
            <person name="Larimer F."/>
            <person name="Land M."/>
            <person name="Hauser L."/>
            <person name="Kyrpides N."/>
            <person name="Mikhailova N."/>
            <person name="Dunfield P.F."/>
            <person name="Dedysh S.N."/>
            <person name="Liesack W."/>
            <person name="Saw J.H."/>
            <person name="Alam M."/>
            <person name="Chen Y."/>
            <person name="Murrell J.C."/>
            <person name="Richardson P."/>
        </authorList>
    </citation>
    <scope>NUCLEOTIDE SEQUENCE [LARGE SCALE GENOMIC DNA]</scope>
    <source>
        <strain evidence="4">ATCC 9039 / DSM 1715 / NCIMB 8712</strain>
    </source>
</reference>
<dbReference type="InterPro" id="IPR050767">
    <property type="entry name" value="Sel1_AlgK"/>
</dbReference>
<sequence>MEQDSGQDLPRSAKAQTAPLGKGAAVSRRPAFLAGTETLEERAQRAWAFAHNRGMIRALENRRDREWEMVASLSCSGEDGFLPFDEWQAVRSDGHGLQSDELRRETTLGADFKTGRGLPEGQASLEGLWSELESELLAFARRRGHAFASSGRVGVDHRQNAAKGPGASSTASAAQSASLSDLRDDVGQLAGQLDAMRQEADRRDSLLRSQAERIGDIGRFRKEISDLTSRLGAFAPLEALRELDREIKAIAQRFEKLGETESDATPILRLRQQLHEIRELITAMASLAENTVRQKPAADLEVLRGTLNDPVRAESLQKIETQIEVLGQRVDTAIAQAETSGQYAALARQIEAVKHQLTARIDANATLSAPHTQQLEQLVRVLADKMDSLPDPRKSEQKFEVLQSELVRIDNRLDQSDKIIASLAAMEMTITRLSAEMGVIKGSLRQSAEAAARQVIEELRQTSSTEPLIPADLENEIEKRFERTEVMIRDGLERLASRLTDLETVTHLARGPVTQAGSLGSLLAPIFAPASEGQGETASVFNISLDKAPGSVREDLDPWRSERVSSVRGSVSAGQKVLPRAETGPVPLQGERRARQENKGPTLVEDELLEPGSGRPLLLRSSGMKKGTFKDRESEAIAGPKARMKQGESVPKGADKLVLPPSREQSTSFDRMIRLLKSARHLVRGRLVLFSLAGLFSLAVLDGLVHAIGSMDQRNNAGHAEQSGPAKTANFVETSPQSSAPAATIPATTQKTSETPAAAKSSINKVGALAFSTREDILRLFRLGEAGHAGAQYHLALLLQEGTAHAEGNDQATDLRAAAFWYGKAADQGLAPAQYRLGLLYEKGFGVDRDLHKATDLYRQAAEQGNTRAMHNLAVLSAESENGPPDYAASVKWFTKAAEYGLRDSQYNCAILLARGLGAPRNLVQAYAWFAIAAAQGDEEAGRKRDEVARHLSTEDYTAGKTIVAAYRPQPSKMAANEVSMPSGDGEQGSRQAEVMKPSLSGL</sequence>
<feature type="region of interest" description="Disordered" evidence="2">
    <location>
        <begin position="1"/>
        <end position="27"/>
    </location>
</feature>
<dbReference type="SUPFAM" id="SSF81901">
    <property type="entry name" value="HCP-like"/>
    <property type="match status" value="1"/>
</dbReference>
<name>B2IIP4_BEII9</name>
<dbReference type="AlphaFoldDB" id="B2IIP4"/>
<dbReference type="KEGG" id="bid:Bind_1095"/>
<feature type="compositionally biased region" description="Low complexity" evidence="2">
    <location>
        <begin position="161"/>
        <end position="176"/>
    </location>
</feature>
<feature type="region of interest" description="Disordered" evidence="2">
    <location>
        <begin position="551"/>
        <end position="663"/>
    </location>
</feature>
<dbReference type="Pfam" id="PF08238">
    <property type="entry name" value="Sel1"/>
    <property type="match status" value="4"/>
</dbReference>
<keyword evidence="1" id="KW-0175">Coiled coil</keyword>
<organism evidence="3 4">
    <name type="scientific">Beijerinckia indica subsp. indica (strain ATCC 9039 / DSM 1715 / NCIMB 8712)</name>
    <dbReference type="NCBI Taxonomy" id="395963"/>
    <lineage>
        <taxon>Bacteria</taxon>
        <taxon>Pseudomonadati</taxon>
        <taxon>Pseudomonadota</taxon>
        <taxon>Alphaproteobacteria</taxon>
        <taxon>Hyphomicrobiales</taxon>
        <taxon>Beijerinckiaceae</taxon>
        <taxon>Beijerinckia</taxon>
    </lineage>
</organism>
<dbReference type="eggNOG" id="COG0790">
    <property type="taxonomic scope" value="Bacteria"/>
</dbReference>
<evidence type="ECO:0000256" key="1">
    <source>
        <dbReference type="SAM" id="Coils"/>
    </source>
</evidence>
<feature type="compositionally biased region" description="Low complexity" evidence="2">
    <location>
        <begin position="734"/>
        <end position="750"/>
    </location>
</feature>
<dbReference type="Gene3D" id="1.25.40.10">
    <property type="entry name" value="Tetratricopeptide repeat domain"/>
    <property type="match status" value="1"/>
</dbReference>
<dbReference type="PANTHER" id="PTHR11102">
    <property type="entry name" value="SEL-1-LIKE PROTEIN"/>
    <property type="match status" value="1"/>
</dbReference>
<dbReference type="STRING" id="395963.Bind_1095"/>
<feature type="coiled-coil region" evidence="1">
    <location>
        <begin position="240"/>
        <end position="290"/>
    </location>
</feature>
<reference evidence="3 4" key="2">
    <citation type="journal article" date="2010" name="J. Bacteriol.">
        <title>Complete genome sequence of Beijerinckia indica subsp. indica.</title>
        <authorList>
            <person name="Tamas I."/>
            <person name="Dedysh S.N."/>
            <person name="Liesack W."/>
            <person name="Stott M.B."/>
            <person name="Alam M."/>
            <person name="Murrell J.C."/>
            <person name="Dunfield P.F."/>
        </authorList>
    </citation>
    <scope>NUCLEOTIDE SEQUENCE [LARGE SCALE GENOMIC DNA]</scope>
    <source>
        <strain evidence="4">ATCC 9039 / DSM 1715 / NCIMB 8712</strain>
    </source>
</reference>
<feature type="region of interest" description="Disordered" evidence="2">
    <location>
        <begin position="969"/>
        <end position="1003"/>
    </location>
</feature>
<dbReference type="EMBL" id="CP001016">
    <property type="protein sequence ID" value="ACB94737.1"/>
    <property type="molecule type" value="Genomic_DNA"/>
</dbReference>
<gene>
    <name evidence="3" type="ordered locus">Bind_1095</name>
</gene>
<evidence type="ECO:0000313" key="3">
    <source>
        <dbReference type="EMBL" id="ACB94737.1"/>
    </source>
</evidence>
<dbReference type="Proteomes" id="UP000001695">
    <property type="component" value="Chromosome"/>
</dbReference>
<keyword evidence="4" id="KW-1185">Reference proteome</keyword>
<dbReference type="eggNOG" id="COG1196">
    <property type="taxonomic scope" value="Bacteria"/>
</dbReference>
<evidence type="ECO:0000313" key="4">
    <source>
        <dbReference type="Proteomes" id="UP000001695"/>
    </source>
</evidence>
<proteinExistence type="predicted"/>
<dbReference type="PANTHER" id="PTHR11102:SF160">
    <property type="entry name" value="ERAD-ASSOCIATED E3 UBIQUITIN-PROTEIN LIGASE COMPONENT HRD3"/>
    <property type="match status" value="1"/>
</dbReference>
<feature type="compositionally biased region" description="Basic and acidic residues" evidence="2">
    <location>
        <begin position="552"/>
        <end position="565"/>
    </location>
</feature>
<dbReference type="HOGENOM" id="CLU_281852_0_0_5"/>
<accession>B2IIP4</accession>
<feature type="region of interest" description="Disordered" evidence="2">
    <location>
        <begin position="716"/>
        <end position="758"/>
    </location>
</feature>
<evidence type="ECO:0000256" key="2">
    <source>
        <dbReference type="SAM" id="MobiDB-lite"/>
    </source>
</evidence>
<dbReference type="SMART" id="SM00671">
    <property type="entry name" value="SEL1"/>
    <property type="match status" value="4"/>
</dbReference>
<feature type="region of interest" description="Disordered" evidence="2">
    <location>
        <begin position="156"/>
        <end position="176"/>
    </location>
</feature>
<dbReference type="InterPro" id="IPR011990">
    <property type="entry name" value="TPR-like_helical_dom_sf"/>
</dbReference>